<dbReference type="AlphaFoldDB" id="A0A6J3L604"/>
<protein>
    <submittedName>
        <fullName evidence="4">Uncharacterized protein LOC117239317</fullName>
    </submittedName>
</protein>
<name>A0A6J3L604_9HYME</name>
<feature type="region of interest" description="Disordered" evidence="1">
    <location>
        <begin position="1"/>
        <end position="37"/>
    </location>
</feature>
<dbReference type="Proteomes" id="UP000504631">
    <property type="component" value="Unplaced"/>
</dbReference>
<feature type="compositionally biased region" description="Basic and acidic residues" evidence="1">
    <location>
        <begin position="259"/>
        <end position="274"/>
    </location>
</feature>
<sequence>MRGVSGDGLRAIGAGKRRNASGRDAHSEKVPGLPRPPGCAVVSLTVRDGSGFTYRNTMSVVKREVDITELRPRSAITGALLFEIPGQDARSKASRLAERMAATLKDLPAKVTVRRRTAELRVTGLEDSVTPEEVAAAVAEAGDCQADKVNVGVIRSAPGGLESVWLRCPLTAARKISRGRSAWSRVTCAGIAHRRPTGALVPMCPVCADLGMPASHHMGSPACKPPARKRRTAQEAKTISGNSGDAAKRKETIPLSTDPMRDRREDREGGHNDGEGNGPEEAMETDLSGRRGGGQPPLQRNLNRSRRAQDLMFQSLTERRIALAAVAEPYSILDASRDAEDLIGSVAVFWTGIAGSPSCSVIERARGFVAVKWGDLAVVAVYVSPNISRTEYASSLDGLGACTRRLGACPSLVLGSFNAHSTAWGTRRTNGRGRDVQDWAAALDLRLMNRGSSSTCVAWRGESIVDFIWANPAASRRVSGWGVSPELTLSFHLYIFMEAAVGGVMGDRSLGARGLISPPERRRRFPRWAVTRRHEDFMAAAAIAVAWLEKSRADEDAEAGATRLRRDMHAICDSCMPRSRRRRRVDEDTVARLYEAYSEARRLLQRAIKEAKRRAWGELLASLDSDPWGRPYKLVLNKLRPWAPPLTESMDPRFLDKVVSTVFPGAANEGDGSPTEEEEQEPQPPEEEPRVSAGR</sequence>
<proteinExistence type="predicted"/>
<dbReference type="RefSeq" id="XP_033360707.1">
    <property type="nucleotide sequence ID" value="XM_033504816.1"/>
</dbReference>
<reference evidence="4" key="1">
    <citation type="submission" date="2025-08" db="UniProtKB">
        <authorList>
            <consortium name="RefSeq"/>
        </authorList>
    </citation>
    <scope>IDENTIFICATION</scope>
    <source>
        <tissue evidence="4">Muscle</tissue>
    </source>
</reference>
<evidence type="ECO:0000313" key="4">
    <source>
        <dbReference type="RefSeq" id="XP_033360707.1"/>
    </source>
</evidence>
<evidence type="ECO:0000256" key="1">
    <source>
        <dbReference type="SAM" id="MobiDB-lite"/>
    </source>
</evidence>
<dbReference type="GeneID" id="117239317"/>
<dbReference type="CDD" id="cd09077">
    <property type="entry name" value="R1-I-EN"/>
    <property type="match status" value="1"/>
</dbReference>
<evidence type="ECO:0000259" key="2">
    <source>
        <dbReference type="Pfam" id="PF14529"/>
    </source>
</evidence>
<evidence type="ECO:0000313" key="3">
    <source>
        <dbReference type="Proteomes" id="UP000504631"/>
    </source>
</evidence>
<feature type="compositionally biased region" description="Acidic residues" evidence="1">
    <location>
        <begin position="674"/>
        <end position="686"/>
    </location>
</feature>
<dbReference type="PANTHER" id="PTHR33273:SF4">
    <property type="entry name" value="ENDONUCLEASE_EXONUCLEASE_PHOSPHATASE DOMAIN-CONTAINING PROTEIN"/>
    <property type="match status" value="1"/>
</dbReference>
<dbReference type="Pfam" id="PF14529">
    <property type="entry name" value="Exo_endo_phos_2"/>
    <property type="match status" value="1"/>
</dbReference>
<dbReference type="KEGG" id="bvk:117239317"/>
<feature type="region of interest" description="Disordered" evidence="1">
    <location>
        <begin position="215"/>
        <end position="306"/>
    </location>
</feature>
<feature type="region of interest" description="Disordered" evidence="1">
    <location>
        <begin position="661"/>
        <end position="695"/>
    </location>
</feature>
<accession>A0A6J3L604</accession>
<dbReference type="GO" id="GO:0003824">
    <property type="term" value="F:catalytic activity"/>
    <property type="evidence" value="ECO:0007669"/>
    <property type="project" value="InterPro"/>
</dbReference>
<gene>
    <name evidence="4" type="primary">LOC117239317</name>
</gene>
<keyword evidence="3" id="KW-1185">Reference proteome</keyword>
<dbReference type="InterPro" id="IPR036691">
    <property type="entry name" value="Endo/exonu/phosph_ase_sf"/>
</dbReference>
<dbReference type="SUPFAM" id="SSF56219">
    <property type="entry name" value="DNase I-like"/>
    <property type="match status" value="1"/>
</dbReference>
<dbReference type="Gene3D" id="3.60.10.10">
    <property type="entry name" value="Endonuclease/exonuclease/phosphatase"/>
    <property type="match status" value="1"/>
</dbReference>
<organism evidence="3 4">
    <name type="scientific">Bombus vosnesenskii</name>
    <dbReference type="NCBI Taxonomy" id="207650"/>
    <lineage>
        <taxon>Eukaryota</taxon>
        <taxon>Metazoa</taxon>
        <taxon>Ecdysozoa</taxon>
        <taxon>Arthropoda</taxon>
        <taxon>Hexapoda</taxon>
        <taxon>Insecta</taxon>
        <taxon>Pterygota</taxon>
        <taxon>Neoptera</taxon>
        <taxon>Endopterygota</taxon>
        <taxon>Hymenoptera</taxon>
        <taxon>Apocrita</taxon>
        <taxon>Aculeata</taxon>
        <taxon>Apoidea</taxon>
        <taxon>Anthophila</taxon>
        <taxon>Apidae</taxon>
        <taxon>Bombus</taxon>
        <taxon>Pyrobombus</taxon>
    </lineage>
</organism>
<dbReference type="InterPro" id="IPR005135">
    <property type="entry name" value="Endo/exonuclease/phosphatase"/>
</dbReference>
<dbReference type="PANTHER" id="PTHR33273">
    <property type="entry name" value="DOMAIN-CONTAINING PROTEIN, PUTATIVE-RELATED"/>
    <property type="match status" value="1"/>
</dbReference>
<feature type="domain" description="Endonuclease/exonuclease/phosphatase" evidence="2">
    <location>
        <begin position="378"/>
        <end position="496"/>
    </location>
</feature>